<protein>
    <submittedName>
        <fullName evidence="1">Uncharacterized protein</fullName>
    </submittedName>
</protein>
<evidence type="ECO:0000313" key="2">
    <source>
        <dbReference type="Proteomes" id="UP000694419"/>
    </source>
</evidence>
<keyword evidence="2" id="KW-1185">Reference proteome</keyword>
<organism evidence="1 2">
    <name type="scientific">Calidris pygmaea</name>
    <name type="common">Spoon-billed sandpiper</name>
    <dbReference type="NCBI Taxonomy" id="425635"/>
    <lineage>
        <taxon>Eukaryota</taxon>
        <taxon>Metazoa</taxon>
        <taxon>Chordata</taxon>
        <taxon>Craniata</taxon>
        <taxon>Vertebrata</taxon>
        <taxon>Euteleostomi</taxon>
        <taxon>Archelosauria</taxon>
        <taxon>Archosauria</taxon>
        <taxon>Dinosauria</taxon>
        <taxon>Saurischia</taxon>
        <taxon>Theropoda</taxon>
        <taxon>Coelurosauria</taxon>
        <taxon>Aves</taxon>
        <taxon>Neognathae</taxon>
        <taxon>Neoaves</taxon>
        <taxon>Charadriiformes</taxon>
        <taxon>Scolopacidae</taxon>
        <taxon>Calidris</taxon>
    </lineage>
</organism>
<dbReference type="AlphaFoldDB" id="A0A8C3PN95"/>
<reference evidence="1" key="1">
    <citation type="submission" date="2025-08" db="UniProtKB">
        <authorList>
            <consortium name="Ensembl"/>
        </authorList>
    </citation>
    <scope>IDENTIFICATION</scope>
</reference>
<proteinExistence type="predicted"/>
<name>A0A8C3PN95_9CHAR</name>
<sequence>PLKSLAWWLCPQSWGRWRWCPHREQFKAFWPDTPHPVWYSARGLLLGEFGDSGCSFSAPNLPGGVSSLQCIG</sequence>
<reference evidence="1" key="2">
    <citation type="submission" date="2025-09" db="UniProtKB">
        <authorList>
            <consortium name="Ensembl"/>
        </authorList>
    </citation>
    <scope>IDENTIFICATION</scope>
</reference>
<accession>A0A8C3PN95</accession>
<evidence type="ECO:0000313" key="1">
    <source>
        <dbReference type="Ensembl" id="ENSCPGP00000014487.1"/>
    </source>
</evidence>
<dbReference type="Ensembl" id="ENSCPGT00000015880.1">
    <property type="protein sequence ID" value="ENSCPGP00000014487.1"/>
    <property type="gene ID" value="ENSCPGG00000010233.1"/>
</dbReference>
<dbReference type="Proteomes" id="UP000694419">
    <property type="component" value="Unplaced"/>
</dbReference>